<name>A0A927FCM4_9BACT</name>
<evidence type="ECO:0000313" key="3">
    <source>
        <dbReference type="Proteomes" id="UP000622317"/>
    </source>
</evidence>
<evidence type="ECO:0000313" key="2">
    <source>
        <dbReference type="EMBL" id="MBD5782572.1"/>
    </source>
</evidence>
<dbReference type="AlphaFoldDB" id="A0A927FCM4"/>
<protein>
    <submittedName>
        <fullName evidence="2">DUF2760 domain-containing protein</fullName>
    </submittedName>
</protein>
<proteinExistence type="predicted"/>
<comment type="caution">
    <text evidence="2">The sequence shown here is derived from an EMBL/GenBank/DDBJ whole genome shotgun (WGS) entry which is preliminary data.</text>
</comment>
<reference evidence="2" key="1">
    <citation type="submission" date="2020-09" db="EMBL/GenBank/DDBJ databases">
        <title>Pelagicoccus enzymogenes sp. nov. with an EPS production, isolated from marine sediment.</title>
        <authorList>
            <person name="Feng X."/>
        </authorList>
    </citation>
    <scope>NUCLEOTIDE SEQUENCE</scope>
    <source>
        <strain evidence="2">NFK12</strain>
    </source>
</reference>
<accession>A0A927FCM4</accession>
<dbReference type="InterPro" id="IPR021212">
    <property type="entry name" value="DUF2760"/>
</dbReference>
<dbReference type="EMBL" id="JACYFG010000061">
    <property type="protein sequence ID" value="MBD5782572.1"/>
    <property type="molecule type" value="Genomic_DNA"/>
</dbReference>
<gene>
    <name evidence="2" type="ORF">IEN85_23940</name>
</gene>
<evidence type="ECO:0000259" key="1">
    <source>
        <dbReference type="Pfam" id="PF10816"/>
    </source>
</evidence>
<sequence length="171" mass="17870">MALALALWLVLKALTAPDYLPSVEASEPVRAAESSAAPPAPKNAAEAEVIAVLSALQNKGRLVDFLMDDISKYSDAQVGAAARVVHQGCKGAFGEMFTVEPVVKAAEGSKIDVPPNGGELYRLSGSVSGEGPHSGVLVHKGWRVSNVNLPRVLKVEEGKLPPIAPAQVEIK</sequence>
<dbReference type="Proteomes" id="UP000622317">
    <property type="component" value="Unassembled WGS sequence"/>
</dbReference>
<feature type="domain" description="DUF2760" evidence="1">
    <location>
        <begin position="48"/>
        <end position="169"/>
    </location>
</feature>
<keyword evidence="3" id="KW-1185">Reference proteome</keyword>
<organism evidence="2 3">
    <name type="scientific">Pelagicoccus enzymogenes</name>
    <dbReference type="NCBI Taxonomy" id="2773457"/>
    <lineage>
        <taxon>Bacteria</taxon>
        <taxon>Pseudomonadati</taxon>
        <taxon>Verrucomicrobiota</taxon>
        <taxon>Opitutia</taxon>
        <taxon>Puniceicoccales</taxon>
        <taxon>Pelagicoccaceae</taxon>
        <taxon>Pelagicoccus</taxon>
    </lineage>
</organism>
<dbReference type="Pfam" id="PF10816">
    <property type="entry name" value="DUF2760"/>
    <property type="match status" value="1"/>
</dbReference>